<dbReference type="Pfam" id="PF02254">
    <property type="entry name" value="TrkA_N"/>
    <property type="match status" value="1"/>
</dbReference>
<dbReference type="InterPro" id="IPR006037">
    <property type="entry name" value="RCK_C"/>
</dbReference>
<feature type="transmembrane region" description="Helical" evidence="7">
    <location>
        <begin position="324"/>
        <end position="346"/>
    </location>
</feature>
<dbReference type="InterPro" id="IPR003148">
    <property type="entry name" value="RCK_N"/>
</dbReference>
<evidence type="ECO:0000313" key="11">
    <source>
        <dbReference type="Proteomes" id="UP000009007"/>
    </source>
</evidence>
<feature type="transmembrane region" description="Helical" evidence="7">
    <location>
        <begin position="270"/>
        <end position="289"/>
    </location>
</feature>
<dbReference type="BioCyc" id="MBOU1201294:BN140_RS11425-MONOMER"/>
<feature type="transmembrane region" description="Helical" evidence="7">
    <location>
        <begin position="358"/>
        <end position="377"/>
    </location>
</feature>
<dbReference type="InterPro" id="IPR036291">
    <property type="entry name" value="NAD(P)-bd_dom_sf"/>
</dbReference>
<evidence type="ECO:0000259" key="9">
    <source>
        <dbReference type="PROSITE" id="PS51202"/>
    </source>
</evidence>
<dbReference type="GO" id="GO:0008324">
    <property type="term" value="F:monoatomic cation transmembrane transporter activity"/>
    <property type="evidence" value="ECO:0007669"/>
    <property type="project" value="InterPro"/>
</dbReference>
<feature type="transmembrane region" description="Helical" evidence="7">
    <location>
        <begin position="31"/>
        <end position="49"/>
    </location>
</feature>
<sequence length="677" mass="72025">MDATFLEQILIIFALSIGALALCYRLKMPGIVAFFLTGIIAGPHGLGLITNRADVEILAELGIIFLLFTIGMELSLKSLLEMKKGMLTGGVLQIGLTIGVVAVIASAFGLAPPEAIFFGMLLAHTSTTVMLTVFQHRGEVDTPPVRLALGISVLQDLSTVPMILLVPMLGGMGSAGVVPSLINFGIGLILLGVVTVSALWVVPRLLYRVASLRSRELFMITVITLCLGTAWLTSRAGLSLALGAFLAGLIISESEYSNAALSSVIPFRDIFTSFFFVSMGMLLNTGFFAAHALPIVGLIIGIIILKAIIGAVAVIPAGVSLQNMILTGLAIGQIGEFAFILSRSGIEYGLLGPDLEQVFLAVSVGTMTVAPFVIASAPRVTSAVRRLPLPGWLKARDAALKVAPANGPKKGHIVIVGFGPMGRHVADAARSTGVPYMAIELNPKTVREERKKGEPIFFGDAINESVLANAGVEGARVVVITIPNAATARQVTAIARKMNPKCAIITRTRYMEDSLSLYTLGADEVICEEFETAAEVLMRVLIKYPVPKTDIDRLVASMRTDRYEMLREASEQVPSLRDIELHLDNAAISIVRVEEGAPIAGKTLAETNLRQKYDVTVLAIRRGAETLAGPDGGTMIEAGDLCILIDAGRGNGEISPLFRRRSDAVSSSSPKNQSEQT</sequence>
<comment type="subcellular location">
    <subcellularLocation>
        <location evidence="1">Membrane</location>
        <topology evidence="1">Multi-pass membrane protein</topology>
    </subcellularLocation>
</comment>
<dbReference type="GO" id="GO:0015297">
    <property type="term" value="F:antiporter activity"/>
    <property type="evidence" value="ECO:0007669"/>
    <property type="project" value="InterPro"/>
</dbReference>
<dbReference type="Proteomes" id="UP000009007">
    <property type="component" value="Chromosome I"/>
</dbReference>
<keyword evidence="11" id="KW-1185">Reference proteome</keyword>
<dbReference type="KEGG" id="mbg:BN140_2301"/>
<dbReference type="InterPro" id="IPR036721">
    <property type="entry name" value="RCK_C_sf"/>
</dbReference>
<dbReference type="PANTHER" id="PTHR42751:SF3">
    <property type="entry name" value="SODIUM_GLUTAMATE SYMPORTER"/>
    <property type="match status" value="1"/>
</dbReference>
<dbReference type="PANTHER" id="PTHR42751">
    <property type="entry name" value="SODIUM/HYDROGEN EXCHANGER FAMILY/TRKA DOMAIN PROTEIN"/>
    <property type="match status" value="1"/>
</dbReference>
<dbReference type="EMBL" id="HE964772">
    <property type="protein sequence ID" value="CCJ37224.1"/>
    <property type="molecule type" value="Genomic_DNA"/>
</dbReference>
<evidence type="ECO:0000313" key="10">
    <source>
        <dbReference type="EMBL" id="CCJ37224.1"/>
    </source>
</evidence>
<feature type="transmembrane region" description="Helical" evidence="7">
    <location>
        <begin position="295"/>
        <end position="317"/>
    </location>
</feature>
<dbReference type="AlphaFoldDB" id="I7LNM5"/>
<evidence type="ECO:0000256" key="3">
    <source>
        <dbReference type="ARBA" id="ARBA00022448"/>
    </source>
</evidence>
<reference evidence="11" key="1">
    <citation type="journal article" date="2012" name="J. Bacteriol.">
        <title>Complete genome sequence of the hydrogenotrophic, methanogenic archaeon Methanoculleus bourgensis strain MS2T, isolated from a sewage sludge digester.</title>
        <authorList>
            <person name="Maus I."/>
            <person name="Wibberg D."/>
            <person name="Stantscheff R."/>
            <person name="Eikmeyer F.G."/>
            <person name="Seffner A."/>
            <person name="Boelter J."/>
            <person name="Szczepanowski R."/>
            <person name="Blom J."/>
            <person name="Jaenicke S."/>
            <person name="Konig H."/>
            <person name="Puhler A."/>
            <person name="Schluter A."/>
        </authorList>
    </citation>
    <scope>NUCLEOTIDE SEQUENCE [LARGE SCALE GENOMIC DNA]</scope>
    <source>
        <strain evidence="11">ATCC 43281 / DSM 3045 / OCM 15 / MS2</strain>
    </source>
</reference>
<keyword evidence="5 7" id="KW-1133">Transmembrane helix</keyword>
<dbReference type="GO" id="GO:0006813">
    <property type="term" value="P:potassium ion transport"/>
    <property type="evidence" value="ECO:0007669"/>
    <property type="project" value="InterPro"/>
</dbReference>
<evidence type="ECO:0000256" key="2">
    <source>
        <dbReference type="ARBA" id="ARBA00005551"/>
    </source>
</evidence>
<evidence type="ECO:0000259" key="8">
    <source>
        <dbReference type="PROSITE" id="PS51201"/>
    </source>
</evidence>
<evidence type="ECO:0000256" key="5">
    <source>
        <dbReference type="ARBA" id="ARBA00022989"/>
    </source>
</evidence>
<dbReference type="HOGENOM" id="CLU_005126_9_0_2"/>
<evidence type="ECO:0000256" key="6">
    <source>
        <dbReference type="ARBA" id="ARBA00023136"/>
    </source>
</evidence>
<feature type="transmembrane region" description="Helical" evidence="7">
    <location>
        <begin position="55"/>
        <end position="74"/>
    </location>
</feature>
<dbReference type="STRING" id="1201294.BN140_2301"/>
<protein>
    <submittedName>
        <fullName evidence="10">Sodium/hydrogen exchanger</fullName>
    </submittedName>
</protein>
<dbReference type="PROSITE" id="PS51202">
    <property type="entry name" value="RCK_C"/>
    <property type="match status" value="1"/>
</dbReference>
<feature type="domain" description="RCK C-terminal" evidence="9">
    <location>
        <begin position="576"/>
        <end position="660"/>
    </location>
</feature>
<dbReference type="InterPro" id="IPR006153">
    <property type="entry name" value="Cation/H_exchanger_TM"/>
</dbReference>
<dbReference type="Pfam" id="PF00999">
    <property type="entry name" value="Na_H_Exchanger"/>
    <property type="match status" value="1"/>
</dbReference>
<dbReference type="SUPFAM" id="SSF116726">
    <property type="entry name" value="TrkA C-terminal domain-like"/>
    <property type="match status" value="1"/>
</dbReference>
<dbReference type="RefSeq" id="WP_014868197.1">
    <property type="nucleotide sequence ID" value="NC_018227.2"/>
</dbReference>
<name>I7LNM5_METBM</name>
<dbReference type="InterPro" id="IPR038770">
    <property type="entry name" value="Na+/solute_symporter_sf"/>
</dbReference>
<organism evidence="10 11">
    <name type="scientific">Methanoculleus bourgensis (strain ATCC 43281 / DSM 3045 / OCM 15 / MS2)</name>
    <name type="common">Methanogenium bourgense</name>
    <dbReference type="NCBI Taxonomy" id="1201294"/>
    <lineage>
        <taxon>Archaea</taxon>
        <taxon>Methanobacteriati</taxon>
        <taxon>Methanobacteriota</taxon>
        <taxon>Stenosarchaea group</taxon>
        <taxon>Methanomicrobia</taxon>
        <taxon>Methanomicrobiales</taxon>
        <taxon>Methanomicrobiaceae</taxon>
        <taxon>Methanoculleus</taxon>
    </lineage>
</organism>
<feature type="transmembrane region" description="Helical" evidence="7">
    <location>
        <begin position="181"/>
        <end position="202"/>
    </location>
</feature>
<evidence type="ECO:0000256" key="7">
    <source>
        <dbReference type="SAM" id="Phobius"/>
    </source>
</evidence>
<dbReference type="GO" id="GO:1902600">
    <property type="term" value="P:proton transmembrane transport"/>
    <property type="evidence" value="ECO:0007669"/>
    <property type="project" value="InterPro"/>
</dbReference>
<feature type="transmembrane region" description="Helical" evidence="7">
    <location>
        <begin position="147"/>
        <end position="169"/>
    </location>
</feature>
<accession>I7LNM5</accession>
<dbReference type="Gene3D" id="3.40.50.720">
    <property type="entry name" value="NAD(P)-binding Rossmann-like Domain"/>
    <property type="match status" value="1"/>
</dbReference>
<dbReference type="GeneID" id="13354233"/>
<dbReference type="GO" id="GO:0016020">
    <property type="term" value="C:membrane"/>
    <property type="evidence" value="ECO:0007669"/>
    <property type="project" value="UniProtKB-SubCell"/>
</dbReference>
<keyword evidence="3" id="KW-0813">Transport</keyword>
<dbReference type="Gene3D" id="1.20.1530.20">
    <property type="match status" value="1"/>
</dbReference>
<dbReference type="PATRIC" id="fig|1201294.9.peg.2566"/>
<evidence type="ECO:0000256" key="1">
    <source>
        <dbReference type="ARBA" id="ARBA00004141"/>
    </source>
</evidence>
<feature type="transmembrane region" description="Helical" evidence="7">
    <location>
        <begin position="6"/>
        <end position="24"/>
    </location>
</feature>
<feature type="transmembrane region" description="Helical" evidence="7">
    <location>
        <begin position="115"/>
        <end position="135"/>
    </location>
</feature>
<dbReference type="Gene3D" id="3.30.70.1450">
    <property type="entry name" value="Regulator of K+ conductance, C-terminal domain"/>
    <property type="match status" value="1"/>
</dbReference>
<comment type="similarity">
    <text evidence="2">Belongs to the monovalent cation:proton antiporter 2 (CPA2) transporter (TC 2.A.37) family.</text>
</comment>
<evidence type="ECO:0000256" key="4">
    <source>
        <dbReference type="ARBA" id="ARBA00022692"/>
    </source>
</evidence>
<keyword evidence="4 7" id="KW-0812">Transmembrane</keyword>
<feature type="transmembrane region" description="Helical" evidence="7">
    <location>
        <begin position="86"/>
        <end position="109"/>
    </location>
</feature>
<feature type="transmembrane region" description="Helical" evidence="7">
    <location>
        <begin position="214"/>
        <end position="232"/>
    </location>
</feature>
<dbReference type="PROSITE" id="PS51201">
    <property type="entry name" value="RCK_N"/>
    <property type="match status" value="1"/>
</dbReference>
<gene>
    <name evidence="10" type="ordered locus">BN140_2301</name>
</gene>
<dbReference type="Pfam" id="PF02080">
    <property type="entry name" value="TrkA_C"/>
    <property type="match status" value="1"/>
</dbReference>
<dbReference type="SUPFAM" id="SSF51735">
    <property type="entry name" value="NAD(P)-binding Rossmann-fold domains"/>
    <property type="match status" value="1"/>
</dbReference>
<keyword evidence="6 7" id="KW-0472">Membrane</keyword>
<proteinExistence type="inferred from homology"/>
<feature type="domain" description="RCK N-terminal" evidence="8">
    <location>
        <begin position="410"/>
        <end position="526"/>
    </location>
</feature>